<proteinExistence type="inferred from homology"/>
<dbReference type="Proteomes" id="UP000727407">
    <property type="component" value="Unassembled WGS sequence"/>
</dbReference>
<protein>
    <recommendedName>
        <fullName evidence="6">Annexin</fullName>
    </recommendedName>
</protein>
<dbReference type="FunFam" id="1.10.220.10:FF:000002">
    <property type="entry name" value="Annexin"/>
    <property type="match status" value="1"/>
</dbReference>
<evidence type="ECO:0000256" key="3">
    <source>
        <dbReference type="ARBA" id="ARBA00022837"/>
    </source>
</evidence>
<evidence type="ECO:0000256" key="6">
    <source>
        <dbReference type="RuleBase" id="RU003540"/>
    </source>
</evidence>
<dbReference type="PROSITE" id="PS51897">
    <property type="entry name" value="ANNEXIN_2"/>
    <property type="match status" value="4"/>
</dbReference>
<comment type="caution">
    <text evidence="7">The sequence shown here is derived from an EMBL/GenBank/DDBJ whole genome shotgun (WGS) entry which is preliminary data.</text>
</comment>
<dbReference type="InterPro" id="IPR002392">
    <property type="entry name" value="ANX5"/>
</dbReference>
<name>A0A8J4XCI2_CLAMG</name>
<dbReference type="InterPro" id="IPR018252">
    <property type="entry name" value="Annexin_repeat_CS"/>
</dbReference>
<gene>
    <name evidence="7" type="primary">anxa5b</name>
    <name evidence="7" type="ORF">DAT39_008039</name>
</gene>
<feature type="non-terminal residue" evidence="7">
    <location>
        <position position="1"/>
    </location>
</feature>
<keyword evidence="2 6" id="KW-0677">Repeat</keyword>
<dbReference type="GO" id="GO:0001786">
    <property type="term" value="F:phosphatidylserine binding"/>
    <property type="evidence" value="ECO:0007669"/>
    <property type="project" value="TreeGrafter"/>
</dbReference>
<dbReference type="GO" id="GO:0050819">
    <property type="term" value="P:negative regulation of coagulation"/>
    <property type="evidence" value="ECO:0007669"/>
    <property type="project" value="InterPro"/>
</dbReference>
<dbReference type="GO" id="GO:0005634">
    <property type="term" value="C:nucleus"/>
    <property type="evidence" value="ECO:0007669"/>
    <property type="project" value="TreeGrafter"/>
</dbReference>
<dbReference type="PRINTS" id="PR00201">
    <property type="entry name" value="ANNEXINV"/>
</dbReference>
<evidence type="ECO:0000313" key="8">
    <source>
        <dbReference type="Proteomes" id="UP000727407"/>
    </source>
</evidence>
<comment type="domain">
    <text evidence="6">A pair of annexin repeats may form one binding site for calcium and phospholipid.</text>
</comment>
<sequence length="322" mass="35835">AGRGTIKPQSGFNANADANTLYKAMKGLGTDEKTILQLLTSRSNAQRQQIKAAFKTLHGKDLAAELKSELGGHFETVVLALLDTPTMYDVNCLKHAMKGAGTSEKVLIHILASRTCSEIQAINAAYKQECGKSLEEDVTGEVTGHFKELLVVLLQANRQQGVQEANVQSDAKALFEAGEKKFGTDEEQFVTILGNRSAEHLRRVFAEYMKLSGFQIEESIQRETSGHLKELMLAVVKCARSVPAYLAECLYYAMKGAGTDDNTLIEIMVSRSEIDMLDIRAEFRRMFATSLYKMIKKRRLSSFVWEAHVELDTCTNMILRVL</sequence>
<dbReference type="InterPro" id="IPR037104">
    <property type="entry name" value="Annexin_sf"/>
</dbReference>
<dbReference type="Gene3D" id="1.10.220.10">
    <property type="entry name" value="Annexin"/>
    <property type="match status" value="4"/>
</dbReference>
<dbReference type="Pfam" id="PF00191">
    <property type="entry name" value="Annexin"/>
    <property type="match status" value="4"/>
</dbReference>
<dbReference type="AlphaFoldDB" id="A0A8J4XCI2"/>
<evidence type="ECO:0000313" key="7">
    <source>
        <dbReference type="EMBL" id="KAF5902268.1"/>
    </source>
</evidence>
<keyword evidence="8" id="KW-1185">Reference proteome</keyword>
<dbReference type="FunFam" id="1.10.220.10:FF:000022">
    <property type="entry name" value="Annexin A5"/>
    <property type="match status" value="1"/>
</dbReference>
<keyword evidence="4 6" id="KW-0041">Annexin</keyword>
<dbReference type="SUPFAM" id="SSF47874">
    <property type="entry name" value="Annexin"/>
    <property type="match status" value="1"/>
</dbReference>
<organism evidence="7 8">
    <name type="scientific">Clarias magur</name>
    <name type="common">Asian catfish</name>
    <name type="synonym">Macropteronotus magur</name>
    <dbReference type="NCBI Taxonomy" id="1594786"/>
    <lineage>
        <taxon>Eukaryota</taxon>
        <taxon>Metazoa</taxon>
        <taxon>Chordata</taxon>
        <taxon>Craniata</taxon>
        <taxon>Vertebrata</taxon>
        <taxon>Euteleostomi</taxon>
        <taxon>Actinopterygii</taxon>
        <taxon>Neopterygii</taxon>
        <taxon>Teleostei</taxon>
        <taxon>Ostariophysi</taxon>
        <taxon>Siluriformes</taxon>
        <taxon>Clariidae</taxon>
        <taxon>Clarias</taxon>
    </lineage>
</organism>
<evidence type="ECO:0000256" key="1">
    <source>
        <dbReference type="ARBA" id="ARBA00007831"/>
    </source>
</evidence>
<dbReference type="GO" id="GO:0005886">
    <property type="term" value="C:plasma membrane"/>
    <property type="evidence" value="ECO:0007669"/>
    <property type="project" value="TreeGrafter"/>
</dbReference>
<dbReference type="FunFam" id="1.10.220.10:FF:000004">
    <property type="entry name" value="Annexin"/>
    <property type="match status" value="1"/>
</dbReference>
<dbReference type="SMART" id="SM00335">
    <property type="entry name" value="ANX"/>
    <property type="match status" value="4"/>
</dbReference>
<accession>A0A8J4XCI2</accession>
<keyword evidence="5 6" id="KW-0111">Calcium/phospholipid-binding</keyword>
<evidence type="ECO:0000256" key="4">
    <source>
        <dbReference type="ARBA" id="ARBA00023216"/>
    </source>
</evidence>
<dbReference type="OrthoDB" id="37886at2759"/>
<dbReference type="InterPro" id="IPR018502">
    <property type="entry name" value="Annexin_repeat"/>
</dbReference>
<reference evidence="7" key="1">
    <citation type="submission" date="2020-07" db="EMBL/GenBank/DDBJ databases">
        <title>Clarias magur genome sequencing, assembly and annotation.</title>
        <authorList>
            <person name="Kushwaha B."/>
            <person name="Kumar R."/>
            <person name="Das P."/>
            <person name="Joshi C.G."/>
            <person name="Kumar D."/>
            <person name="Nagpure N.S."/>
            <person name="Pandey M."/>
            <person name="Agarwal S."/>
            <person name="Srivastava S."/>
            <person name="Singh M."/>
            <person name="Sahoo L."/>
            <person name="Jayasankar P."/>
            <person name="Meher P.K."/>
            <person name="Koringa P.G."/>
            <person name="Iquebal M.A."/>
            <person name="Das S.P."/>
            <person name="Bit A."/>
            <person name="Patnaik S."/>
            <person name="Patel N."/>
            <person name="Shah T.M."/>
            <person name="Hinsu A."/>
            <person name="Jena J.K."/>
        </authorList>
    </citation>
    <scope>NUCLEOTIDE SEQUENCE</scope>
    <source>
        <strain evidence="7">CIFAMagur01</strain>
        <tissue evidence="7">Testis</tissue>
    </source>
</reference>
<dbReference type="EMBL" id="QNUK01000094">
    <property type="protein sequence ID" value="KAF5902268.1"/>
    <property type="molecule type" value="Genomic_DNA"/>
</dbReference>
<dbReference type="FunFam" id="1.10.220.10:FF:000003">
    <property type="entry name" value="Annexin"/>
    <property type="match status" value="1"/>
</dbReference>
<dbReference type="InterPro" id="IPR001464">
    <property type="entry name" value="Annexin"/>
</dbReference>
<dbReference type="GO" id="GO:0005544">
    <property type="term" value="F:calcium-dependent phospholipid binding"/>
    <property type="evidence" value="ECO:0007669"/>
    <property type="project" value="UniProtKB-KW"/>
</dbReference>
<keyword evidence="3 6" id="KW-0106">Calcium</keyword>
<evidence type="ECO:0000256" key="2">
    <source>
        <dbReference type="ARBA" id="ARBA00022737"/>
    </source>
</evidence>
<dbReference type="PANTHER" id="PTHR10502">
    <property type="entry name" value="ANNEXIN"/>
    <property type="match status" value="1"/>
</dbReference>
<dbReference type="PRINTS" id="PR00196">
    <property type="entry name" value="ANNEXIN"/>
</dbReference>
<dbReference type="GO" id="GO:0005737">
    <property type="term" value="C:cytoplasm"/>
    <property type="evidence" value="ECO:0007669"/>
    <property type="project" value="TreeGrafter"/>
</dbReference>
<dbReference type="PROSITE" id="PS00223">
    <property type="entry name" value="ANNEXIN_1"/>
    <property type="match status" value="2"/>
</dbReference>
<dbReference type="GO" id="GO:0012506">
    <property type="term" value="C:vesicle membrane"/>
    <property type="evidence" value="ECO:0007669"/>
    <property type="project" value="TreeGrafter"/>
</dbReference>
<comment type="similarity">
    <text evidence="1 6">Belongs to the annexin family.</text>
</comment>
<evidence type="ECO:0000256" key="5">
    <source>
        <dbReference type="ARBA" id="ARBA00023302"/>
    </source>
</evidence>
<dbReference type="PANTHER" id="PTHR10502:SF26">
    <property type="entry name" value="ANNEXIN A5"/>
    <property type="match status" value="1"/>
</dbReference>
<dbReference type="GO" id="GO:0005509">
    <property type="term" value="F:calcium ion binding"/>
    <property type="evidence" value="ECO:0007669"/>
    <property type="project" value="InterPro"/>
</dbReference>